<name>A0AAN8RSF6_9PEZI</name>
<dbReference type="EMBL" id="JAVHJM010000005">
    <property type="protein sequence ID" value="KAK6514354.1"/>
    <property type="molecule type" value="Genomic_DNA"/>
</dbReference>
<gene>
    <name evidence="2" type="ORF">TWF506_008750</name>
</gene>
<accession>A0AAN8RSF6</accession>
<feature type="region of interest" description="Disordered" evidence="1">
    <location>
        <begin position="1"/>
        <end position="188"/>
    </location>
</feature>
<reference evidence="2 3" key="1">
    <citation type="submission" date="2019-10" db="EMBL/GenBank/DDBJ databases">
        <authorList>
            <person name="Palmer J.M."/>
        </authorList>
    </citation>
    <scope>NUCLEOTIDE SEQUENCE [LARGE SCALE GENOMIC DNA]</scope>
    <source>
        <strain evidence="2 3">TWF506</strain>
    </source>
</reference>
<evidence type="ECO:0000313" key="2">
    <source>
        <dbReference type="EMBL" id="KAK6514354.1"/>
    </source>
</evidence>
<feature type="compositionally biased region" description="Basic and acidic residues" evidence="1">
    <location>
        <begin position="86"/>
        <end position="105"/>
    </location>
</feature>
<evidence type="ECO:0008006" key="4">
    <source>
        <dbReference type="Google" id="ProtNLM"/>
    </source>
</evidence>
<protein>
    <recommendedName>
        <fullName evidence="4">F-box domain-containing protein</fullName>
    </recommendedName>
</protein>
<dbReference type="InterPro" id="IPR036047">
    <property type="entry name" value="F-box-like_dom_sf"/>
</dbReference>
<feature type="compositionally biased region" description="Basic and acidic residues" evidence="1">
    <location>
        <begin position="125"/>
        <end position="146"/>
    </location>
</feature>
<proteinExistence type="predicted"/>
<evidence type="ECO:0000256" key="1">
    <source>
        <dbReference type="SAM" id="MobiDB-lite"/>
    </source>
</evidence>
<sequence length="610" mass="69738">MAESIPFAAEVSQEVEKPGEGKGGFIPQASRLSEPEPELENPDITKELKPSVGASQEGNITIEKTETSEGSLESESEPQTTTEDPEISKEICHEDDTTKEEDKKQWASSDLELGTEAQTTTEDSEVPKEICHEDITTKEEDEKQQDLSEPEAEPQTTTDNPIPPETHPEEPTTNEDPKESESDDETPGENLIALLPTELCHGILSFLSNNEKQKFSRCSKHCYFLSFPLRFTGVVLSKYVDGVGINDLGEGKWLEPLKYHIRSAKIHFRQNELHRSLQSIAVFSRLINLTICLVMDKGFERNLSVAVISSLSKLPFYDTLENLTLEFNDQWIPGLPRRYIELTSDSEDEEFRTTYLRGPREMKLHKAYQQKFTQLGPEEKKFLGGFIKGGELSTVVKKLKFPKYLRSLDFNIRCEDSSYALPFFETLCSDGKKVDCGLLINGRSFPLLDLDRPRDGIPEFKHIKRVSLTFPPDRFDYDTIKVKYLSRQFPNLEVLKFVEYAPYDAQELWETLPDLQNLQRVEYPWPIRPGSYGTRRISEPTNTMEDAIEKRLKMGHFGRLRWVRFSEGWSGSGGKVMEFNISRMVDFWGQTVRGYSYNTLRKAVGEDSDE</sequence>
<evidence type="ECO:0000313" key="3">
    <source>
        <dbReference type="Proteomes" id="UP001307849"/>
    </source>
</evidence>
<organism evidence="2 3">
    <name type="scientific">Arthrobotrys conoides</name>
    <dbReference type="NCBI Taxonomy" id="74498"/>
    <lineage>
        <taxon>Eukaryota</taxon>
        <taxon>Fungi</taxon>
        <taxon>Dikarya</taxon>
        <taxon>Ascomycota</taxon>
        <taxon>Pezizomycotina</taxon>
        <taxon>Orbiliomycetes</taxon>
        <taxon>Orbiliales</taxon>
        <taxon>Orbiliaceae</taxon>
        <taxon>Arthrobotrys</taxon>
    </lineage>
</organism>
<feature type="compositionally biased region" description="Basic and acidic residues" evidence="1">
    <location>
        <begin position="166"/>
        <end position="180"/>
    </location>
</feature>
<dbReference type="Proteomes" id="UP001307849">
    <property type="component" value="Unassembled WGS sequence"/>
</dbReference>
<dbReference type="SUPFAM" id="SSF81383">
    <property type="entry name" value="F-box domain"/>
    <property type="match status" value="1"/>
</dbReference>
<dbReference type="AlphaFoldDB" id="A0AAN8RSF6"/>
<keyword evidence="3" id="KW-1185">Reference proteome</keyword>
<comment type="caution">
    <text evidence="2">The sequence shown here is derived from an EMBL/GenBank/DDBJ whole genome shotgun (WGS) entry which is preliminary data.</text>
</comment>